<dbReference type="PANTHER" id="PTHR42930:SF3">
    <property type="entry name" value="PHOSPHATE-SPECIFIC TRANSPORT SYSTEM ACCESSORY PROTEIN PHOU"/>
    <property type="match status" value="1"/>
</dbReference>
<dbReference type="GO" id="GO:0006817">
    <property type="term" value="P:phosphate ion transport"/>
    <property type="evidence" value="ECO:0007669"/>
    <property type="project" value="UniProtKB-KW"/>
</dbReference>
<dbReference type="EMBL" id="AOLW01000035">
    <property type="protein sequence ID" value="EMA18030.1"/>
    <property type="molecule type" value="Genomic_DNA"/>
</dbReference>
<evidence type="ECO:0000256" key="6">
    <source>
        <dbReference type="ARBA" id="ARBA00022592"/>
    </source>
</evidence>
<evidence type="ECO:0000256" key="1">
    <source>
        <dbReference type="ARBA" id="ARBA00004496"/>
    </source>
</evidence>
<evidence type="ECO:0000256" key="4">
    <source>
        <dbReference type="ARBA" id="ARBA00022448"/>
    </source>
</evidence>
<comment type="subunit">
    <text evidence="3 7">Homodimer.</text>
</comment>
<evidence type="ECO:0000256" key="2">
    <source>
        <dbReference type="ARBA" id="ARBA00008107"/>
    </source>
</evidence>
<proteinExistence type="inferred from homology"/>
<evidence type="ECO:0000256" key="3">
    <source>
        <dbReference type="ARBA" id="ARBA00011738"/>
    </source>
</evidence>
<dbReference type="InterPro" id="IPR038078">
    <property type="entry name" value="PhoU-like_sf"/>
</dbReference>
<dbReference type="RefSeq" id="WP_008311537.1">
    <property type="nucleotide sequence ID" value="NZ_AOLW01000035.1"/>
</dbReference>
<gene>
    <name evidence="10" type="ORF">C442_14350</name>
</gene>
<keyword evidence="8" id="KW-0175">Coiled coil</keyword>
<dbReference type="PATRIC" id="fig|1227452.3.peg.2860"/>
<comment type="similarity">
    <text evidence="2 7">Belongs to the PhoU family.</text>
</comment>
<dbReference type="PIRSF" id="PIRSF003107">
    <property type="entry name" value="PhoU"/>
    <property type="match status" value="1"/>
</dbReference>
<dbReference type="GO" id="GO:0005737">
    <property type="term" value="C:cytoplasm"/>
    <property type="evidence" value="ECO:0007669"/>
    <property type="project" value="UniProtKB-SubCell"/>
</dbReference>
<dbReference type="GO" id="GO:0030643">
    <property type="term" value="P:intracellular phosphate ion homeostasis"/>
    <property type="evidence" value="ECO:0007669"/>
    <property type="project" value="InterPro"/>
</dbReference>
<evidence type="ECO:0000259" key="9">
    <source>
        <dbReference type="Pfam" id="PF01895"/>
    </source>
</evidence>
<keyword evidence="6 7" id="KW-0592">Phosphate transport</keyword>
<dbReference type="FunFam" id="1.20.58.220:FF:000004">
    <property type="entry name" value="Phosphate-specific transport system accessory protein PhoU"/>
    <property type="match status" value="1"/>
</dbReference>
<sequence length="226" mass="25829">MPRDSYQERLNSLREDVLYMSEIVLERLRLGLDALEQKDEEMAREVIEGDHEINQLYLDLEQDCIDLLALQQPVASDLRFIAASFKIITDLERIGDLATNLGEYSLTAERDVYPEVDIQDVADVTIEMVENAMEAYGDENADQCYAIADIDDEVDERCEAASETVVRDLIEREIDADSSEEEIEQLMADVSRLLLTIRDIERVGDHAVNIAARTLYMVENDDDLIY</sequence>
<dbReference type="AlphaFoldDB" id="M0KDZ3"/>
<evidence type="ECO:0000256" key="7">
    <source>
        <dbReference type="PIRNR" id="PIRNR003107"/>
    </source>
</evidence>
<evidence type="ECO:0000313" key="11">
    <source>
        <dbReference type="Proteomes" id="UP000011623"/>
    </source>
</evidence>
<dbReference type="Pfam" id="PF01895">
    <property type="entry name" value="PhoU"/>
    <property type="match status" value="2"/>
</dbReference>
<dbReference type="Gene3D" id="1.20.58.220">
    <property type="entry name" value="Phosphate transport system protein phou homolog 2, domain 2"/>
    <property type="match status" value="1"/>
</dbReference>
<dbReference type="GO" id="GO:0045936">
    <property type="term" value="P:negative regulation of phosphate metabolic process"/>
    <property type="evidence" value="ECO:0007669"/>
    <property type="project" value="InterPro"/>
</dbReference>
<comment type="caution">
    <text evidence="10">The sequence shown here is derived from an EMBL/GenBank/DDBJ whole genome shotgun (WGS) entry which is preliminary data.</text>
</comment>
<evidence type="ECO:0000256" key="5">
    <source>
        <dbReference type="ARBA" id="ARBA00022490"/>
    </source>
</evidence>
<keyword evidence="4 7" id="KW-0813">Transport</keyword>
<evidence type="ECO:0000256" key="8">
    <source>
        <dbReference type="SAM" id="Coils"/>
    </source>
</evidence>
<dbReference type="InterPro" id="IPR028366">
    <property type="entry name" value="PhoU"/>
</dbReference>
<accession>M0KDZ3</accession>
<comment type="function">
    <text evidence="7">Plays a role in the regulation of phosphate uptake.</text>
</comment>
<name>M0KDZ3_9EURY</name>
<feature type="domain" description="PhoU" evidence="9">
    <location>
        <begin position="119"/>
        <end position="213"/>
    </location>
</feature>
<organism evidence="10 11">
    <name type="scientific">Haloarcula amylolytica JCM 13557</name>
    <dbReference type="NCBI Taxonomy" id="1227452"/>
    <lineage>
        <taxon>Archaea</taxon>
        <taxon>Methanobacteriati</taxon>
        <taxon>Methanobacteriota</taxon>
        <taxon>Stenosarchaea group</taxon>
        <taxon>Halobacteria</taxon>
        <taxon>Halobacteriales</taxon>
        <taxon>Haloarculaceae</taxon>
        <taxon>Haloarcula</taxon>
    </lineage>
</organism>
<feature type="coiled-coil region" evidence="8">
    <location>
        <begin position="169"/>
        <end position="196"/>
    </location>
</feature>
<feature type="domain" description="PhoU" evidence="9">
    <location>
        <begin position="20"/>
        <end position="104"/>
    </location>
</feature>
<dbReference type="Proteomes" id="UP000011623">
    <property type="component" value="Unassembled WGS sequence"/>
</dbReference>
<dbReference type="InterPro" id="IPR026022">
    <property type="entry name" value="PhoU_dom"/>
</dbReference>
<dbReference type="SUPFAM" id="SSF109755">
    <property type="entry name" value="PhoU-like"/>
    <property type="match status" value="1"/>
</dbReference>
<keyword evidence="5 7" id="KW-0963">Cytoplasm</keyword>
<protein>
    <recommendedName>
        <fullName evidence="7">Phosphate-specific transport system accessory protein PhoU</fullName>
    </recommendedName>
</protein>
<dbReference type="NCBIfam" id="TIGR02135">
    <property type="entry name" value="phoU_full"/>
    <property type="match status" value="1"/>
</dbReference>
<reference evidence="10 11" key="1">
    <citation type="journal article" date="2014" name="PLoS Genet.">
        <title>Phylogenetically driven sequencing of extremely halophilic archaea reveals strategies for static and dynamic osmo-response.</title>
        <authorList>
            <person name="Becker E.A."/>
            <person name="Seitzer P.M."/>
            <person name="Tritt A."/>
            <person name="Larsen D."/>
            <person name="Krusor M."/>
            <person name="Yao A.I."/>
            <person name="Wu D."/>
            <person name="Madern D."/>
            <person name="Eisen J.A."/>
            <person name="Darling A.E."/>
            <person name="Facciotti M.T."/>
        </authorList>
    </citation>
    <scope>NUCLEOTIDE SEQUENCE [LARGE SCALE GENOMIC DNA]</scope>
    <source>
        <strain evidence="10 11">JCM 13557</strain>
    </source>
</reference>
<evidence type="ECO:0000313" key="10">
    <source>
        <dbReference type="EMBL" id="EMA18030.1"/>
    </source>
</evidence>
<keyword evidence="11" id="KW-1185">Reference proteome</keyword>
<comment type="subcellular location">
    <subcellularLocation>
        <location evidence="1 7">Cytoplasm</location>
    </subcellularLocation>
</comment>
<dbReference type="PANTHER" id="PTHR42930">
    <property type="entry name" value="PHOSPHATE-SPECIFIC TRANSPORT SYSTEM ACCESSORY PROTEIN PHOU"/>
    <property type="match status" value="1"/>
</dbReference>